<gene>
    <name evidence="7" type="ORF">G2W53_038630</name>
</gene>
<dbReference type="GO" id="GO:0050661">
    <property type="term" value="F:NADP binding"/>
    <property type="evidence" value="ECO:0007669"/>
    <property type="project" value="InterPro"/>
</dbReference>
<name>A0A834SLZ6_9FABA</name>
<proteinExistence type="inferred from homology"/>
<reference evidence="7" key="1">
    <citation type="submission" date="2020-09" db="EMBL/GenBank/DDBJ databases">
        <title>Genome-Enabled Discovery of Anthraquinone Biosynthesis in Senna tora.</title>
        <authorList>
            <person name="Kang S.-H."/>
            <person name="Pandey R.P."/>
            <person name="Lee C.-M."/>
            <person name="Sim J.-S."/>
            <person name="Jeong J.-T."/>
            <person name="Choi B.-S."/>
            <person name="Jung M."/>
            <person name="Ginzburg D."/>
            <person name="Zhao K."/>
            <person name="Won S.Y."/>
            <person name="Oh T.-J."/>
            <person name="Yu Y."/>
            <person name="Kim N.-H."/>
            <person name="Lee O.R."/>
            <person name="Lee T.-H."/>
            <person name="Bashyal P."/>
            <person name="Kim T.-S."/>
            <person name="Lee W.-H."/>
            <person name="Kawkins C."/>
            <person name="Kim C.-K."/>
            <person name="Kim J.S."/>
            <person name="Ahn B.O."/>
            <person name="Rhee S.Y."/>
            <person name="Sohng J.K."/>
        </authorList>
    </citation>
    <scope>NUCLEOTIDE SEQUENCE</scope>
    <source>
        <tissue evidence="7">Leaf</tissue>
    </source>
</reference>
<comment type="similarity">
    <text evidence="1 6">Belongs to the FMO family.</text>
</comment>
<dbReference type="AlphaFoldDB" id="A0A834SLZ6"/>
<dbReference type="InterPro" id="IPR020946">
    <property type="entry name" value="Flavin_mOase-like"/>
</dbReference>
<keyword evidence="8" id="KW-1185">Reference proteome</keyword>
<evidence type="ECO:0000256" key="1">
    <source>
        <dbReference type="ARBA" id="ARBA00009183"/>
    </source>
</evidence>
<dbReference type="OrthoDB" id="66881at2759"/>
<keyword evidence="4" id="KW-0521">NADP</keyword>
<comment type="caution">
    <text evidence="7">The sequence shown here is derived from an EMBL/GenBank/DDBJ whole genome shotgun (WGS) entry which is preliminary data.</text>
</comment>
<dbReference type="PROSITE" id="PS51257">
    <property type="entry name" value="PROKAR_LIPOPROTEIN"/>
    <property type="match status" value="1"/>
</dbReference>
<keyword evidence="3 6" id="KW-0274">FAD</keyword>
<organism evidence="7 8">
    <name type="scientific">Senna tora</name>
    <dbReference type="NCBI Taxonomy" id="362788"/>
    <lineage>
        <taxon>Eukaryota</taxon>
        <taxon>Viridiplantae</taxon>
        <taxon>Streptophyta</taxon>
        <taxon>Embryophyta</taxon>
        <taxon>Tracheophyta</taxon>
        <taxon>Spermatophyta</taxon>
        <taxon>Magnoliopsida</taxon>
        <taxon>eudicotyledons</taxon>
        <taxon>Gunneridae</taxon>
        <taxon>Pentapetalae</taxon>
        <taxon>rosids</taxon>
        <taxon>fabids</taxon>
        <taxon>Fabales</taxon>
        <taxon>Fabaceae</taxon>
        <taxon>Caesalpinioideae</taxon>
        <taxon>Cassia clade</taxon>
        <taxon>Senna</taxon>
    </lineage>
</organism>
<sequence length="500" mass="56897">MERRVGIIGAGISGLLACKYILEKGFQPLVFEAEDGIGGLWRHTIESTKLQNSKESYRFSDLAWDSCVEDEYPSNVQVMEYLNSYAHHFGLFPYIRFNSRVIDIDYVGDDDEQVMEAWDLWGGNGRPFASKGKWHICKTLRLSPLSGVPNMPEFPEGQGPEVFKGQVLHSMEYSSMANEDAAEFIKAKRVTVVGSQKSAFDIAVECANANGIENPCTMIQRTTHWLLPDTTVWGISLGFLYFNRFSEFLVHKPGESFLLSLVATLLSPLRWAISKFVESNLRWKLPLDKYGLVPNHSFLQDVSSCQIGMLPQQFYERVEEGSIIIKRSQGFRFCKEGLIIDGESNPIETDVVILATGYKGDQKLRNIFKSPIFQKYFNIGSATSKVPLYRQILHARIPQLAIIGYGEGLSNLFFSEMECQWLARFLEGGIELPNVREMEKNVKMWEANMKLYGGKYYWKSCIGGCSIWYNDQLCQDMGCKPTRKNGLFAEMTLLKNFVEE</sequence>
<evidence type="ECO:0000256" key="4">
    <source>
        <dbReference type="ARBA" id="ARBA00022857"/>
    </source>
</evidence>
<accession>A0A834SLZ6</accession>
<dbReference type="EC" id="1.-.-.-" evidence="6"/>
<dbReference type="SUPFAM" id="SSF51905">
    <property type="entry name" value="FAD/NAD(P)-binding domain"/>
    <property type="match status" value="2"/>
</dbReference>
<evidence type="ECO:0000256" key="3">
    <source>
        <dbReference type="ARBA" id="ARBA00022827"/>
    </source>
</evidence>
<evidence type="ECO:0000313" key="7">
    <source>
        <dbReference type="EMBL" id="KAF7806469.1"/>
    </source>
</evidence>
<keyword evidence="6 7" id="KW-0503">Monooxygenase</keyword>
<dbReference type="InterPro" id="IPR036188">
    <property type="entry name" value="FAD/NAD-bd_sf"/>
</dbReference>
<dbReference type="InterPro" id="IPR050346">
    <property type="entry name" value="FMO-like"/>
</dbReference>
<dbReference type="EMBL" id="JAAIUW010000012">
    <property type="protein sequence ID" value="KAF7806469.1"/>
    <property type="molecule type" value="Genomic_DNA"/>
</dbReference>
<dbReference type="PANTHER" id="PTHR23023">
    <property type="entry name" value="DIMETHYLANILINE MONOOXYGENASE"/>
    <property type="match status" value="1"/>
</dbReference>
<dbReference type="Gene3D" id="3.50.50.60">
    <property type="entry name" value="FAD/NAD(P)-binding domain"/>
    <property type="match status" value="2"/>
</dbReference>
<evidence type="ECO:0000256" key="6">
    <source>
        <dbReference type="RuleBase" id="RU361177"/>
    </source>
</evidence>
<dbReference type="FunFam" id="3.50.50.60:FF:000169">
    <property type="entry name" value="Flavin-containing monooxygenase"/>
    <property type="match status" value="1"/>
</dbReference>
<dbReference type="Proteomes" id="UP000634136">
    <property type="component" value="Unassembled WGS sequence"/>
</dbReference>
<dbReference type="Pfam" id="PF00743">
    <property type="entry name" value="FMO-like"/>
    <property type="match status" value="1"/>
</dbReference>
<dbReference type="InterPro" id="IPR000960">
    <property type="entry name" value="Flavin_mOase"/>
</dbReference>
<keyword evidence="5 6" id="KW-0560">Oxidoreductase</keyword>
<evidence type="ECO:0000256" key="2">
    <source>
        <dbReference type="ARBA" id="ARBA00022630"/>
    </source>
</evidence>
<evidence type="ECO:0000256" key="5">
    <source>
        <dbReference type="ARBA" id="ARBA00023002"/>
    </source>
</evidence>
<keyword evidence="2 6" id="KW-0285">Flavoprotein</keyword>
<dbReference type="PIRSF" id="PIRSF000332">
    <property type="entry name" value="FMO"/>
    <property type="match status" value="1"/>
</dbReference>
<dbReference type="GO" id="GO:0004499">
    <property type="term" value="F:N,N-dimethylaniline monooxygenase activity"/>
    <property type="evidence" value="ECO:0007669"/>
    <property type="project" value="InterPro"/>
</dbReference>
<dbReference type="FunFam" id="3.50.50.60:FF:000403">
    <property type="entry name" value="Flavin-containing monooxygenase"/>
    <property type="match status" value="1"/>
</dbReference>
<comment type="cofactor">
    <cofactor evidence="6">
        <name>FAD</name>
        <dbReference type="ChEBI" id="CHEBI:57692"/>
    </cofactor>
</comment>
<dbReference type="GO" id="GO:0050660">
    <property type="term" value="F:flavin adenine dinucleotide binding"/>
    <property type="evidence" value="ECO:0007669"/>
    <property type="project" value="InterPro"/>
</dbReference>
<evidence type="ECO:0000313" key="8">
    <source>
        <dbReference type="Proteomes" id="UP000634136"/>
    </source>
</evidence>
<protein>
    <recommendedName>
        <fullName evidence="6">Flavin-containing monooxygenase</fullName>
        <ecNumber evidence="6">1.-.-.-</ecNumber>
    </recommendedName>
</protein>